<feature type="transmembrane region" description="Helical" evidence="9">
    <location>
        <begin position="362"/>
        <end position="382"/>
    </location>
</feature>
<proteinExistence type="predicted"/>
<feature type="transmembrane region" description="Helical" evidence="9">
    <location>
        <begin position="123"/>
        <end position="144"/>
    </location>
</feature>
<evidence type="ECO:0000256" key="5">
    <source>
        <dbReference type="ARBA" id="ARBA00022692"/>
    </source>
</evidence>
<evidence type="ECO:0000256" key="2">
    <source>
        <dbReference type="ARBA" id="ARBA00022475"/>
    </source>
</evidence>
<dbReference type="Pfam" id="PF13231">
    <property type="entry name" value="PMT_2"/>
    <property type="match status" value="1"/>
</dbReference>
<feature type="transmembrane region" description="Helical" evidence="9">
    <location>
        <begin position="332"/>
        <end position="350"/>
    </location>
</feature>
<feature type="compositionally biased region" description="Gly residues" evidence="8">
    <location>
        <begin position="551"/>
        <end position="570"/>
    </location>
</feature>
<evidence type="ECO:0000256" key="8">
    <source>
        <dbReference type="SAM" id="MobiDB-lite"/>
    </source>
</evidence>
<keyword evidence="5 9" id="KW-0812">Transmembrane</keyword>
<feature type="domain" description="Glycosyltransferase RgtA/B/C/D-like" evidence="10">
    <location>
        <begin position="77"/>
        <end position="234"/>
    </location>
</feature>
<feature type="region of interest" description="Disordered" evidence="8">
    <location>
        <begin position="685"/>
        <end position="705"/>
    </location>
</feature>
<evidence type="ECO:0000256" key="3">
    <source>
        <dbReference type="ARBA" id="ARBA00022676"/>
    </source>
</evidence>
<keyword evidence="13" id="KW-1185">Reference proteome</keyword>
<evidence type="ECO:0000313" key="13">
    <source>
        <dbReference type="Proteomes" id="UP000318416"/>
    </source>
</evidence>
<keyword evidence="4 12" id="KW-0808">Transferase</keyword>
<dbReference type="GO" id="GO:0016763">
    <property type="term" value="F:pentosyltransferase activity"/>
    <property type="evidence" value="ECO:0007669"/>
    <property type="project" value="TreeGrafter"/>
</dbReference>
<evidence type="ECO:0000256" key="9">
    <source>
        <dbReference type="SAM" id="Phobius"/>
    </source>
</evidence>
<feature type="compositionally biased region" description="Gly residues" evidence="8">
    <location>
        <begin position="491"/>
        <end position="520"/>
    </location>
</feature>
<dbReference type="GO" id="GO:0005886">
    <property type="term" value="C:plasma membrane"/>
    <property type="evidence" value="ECO:0007669"/>
    <property type="project" value="UniProtKB-SubCell"/>
</dbReference>
<dbReference type="InterPro" id="IPR038731">
    <property type="entry name" value="RgtA/B/C-like"/>
</dbReference>
<feature type="transmembrane region" description="Helical" evidence="9">
    <location>
        <begin position="153"/>
        <end position="172"/>
    </location>
</feature>
<dbReference type="RefSeq" id="WP_246192714.1">
    <property type="nucleotide sequence ID" value="NZ_BAAABR010000009.1"/>
</dbReference>
<dbReference type="AlphaFoldDB" id="A0A561ESV4"/>
<dbReference type="InterPro" id="IPR050297">
    <property type="entry name" value="LipidA_mod_glycosyltrf_83"/>
</dbReference>
<protein>
    <submittedName>
        <fullName evidence="12">4-amino-4-deoxy-L-arabinose transferase-like glycosyltransferase</fullName>
    </submittedName>
</protein>
<comment type="caution">
    <text evidence="12">The sequence shown here is derived from an EMBL/GenBank/DDBJ whole genome shotgun (WGS) entry which is preliminary data.</text>
</comment>
<evidence type="ECO:0000313" key="12">
    <source>
        <dbReference type="EMBL" id="TWE18688.1"/>
    </source>
</evidence>
<dbReference type="PANTHER" id="PTHR33908:SF3">
    <property type="entry name" value="UNDECAPRENYL PHOSPHATE-ALPHA-4-AMINO-4-DEOXY-L-ARABINOSE ARABINOSYL TRANSFERASE"/>
    <property type="match status" value="1"/>
</dbReference>
<dbReference type="EMBL" id="VIVR01000001">
    <property type="protein sequence ID" value="TWE18688.1"/>
    <property type="molecule type" value="Genomic_DNA"/>
</dbReference>
<evidence type="ECO:0000256" key="7">
    <source>
        <dbReference type="ARBA" id="ARBA00023136"/>
    </source>
</evidence>
<evidence type="ECO:0000259" key="10">
    <source>
        <dbReference type="Pfam" id="PF13231"/>
    </source>
</evidence>
<feature type="transmembrane region" description="Helical" evidence="9">
    <location>
        <begin position="452"/>
        <end position="474"/>
    </location>
</feature>
<dbReference type="Proteomes" id="UP000318416">
    <property type="component" value="Unassembled WGS sequence"/>
</dbReference>
<feature type="transmembrane region" description="Helical" evidence="9">
    <location>
        <begin position="192"/>
        <end position="209"/>
    </location>
</feature>
<gene>
    <name evidence="12" type="ORF">FB465_3776</name>
</gene>
<comment type="subcellular location">
    <subcellularLocation>
        <location evidence="1">Cell membrane</location>
        <topology evidence="1">Multi-pass membrane protein</topology>
    </subcellularLocation>
</comment>
<keyword evidence="7 9" id="KW-0472">Membrane</keyword>
<feature type="transmembrane region" description="Helical" evidence="9">
    <location>
        <begin position="419"/>
        <end position="440"/>
    </location>
</feature>
<feature type="domain" description="Putative mannosyltransferase YkcA/B-like C-terminal" evidence="11">
    <location>
        <begin position="579"/>
        <end position="671"/>
    </location>
</feature>
<dbReference type="InterPro" id="IPR056785">
    <property type="entry name" value="YkcA/B-like_C"/>
</dbReference>
<feature type="compositionally biased region" description="Low complexity" evidence="8">
    <location>
        <begin position="685"/>
        <end position="699"/>
    </location>
</feature>
<accession>A0A561ESV4</accession>
<evidence type="ECO:0000256" key="6">
    <source>
        <dbReference type="ARBA" id="ARBA00022989"/>
    </source>
</evidence>
<sequence length="705" mass="71397">MNRPWYLRVVLGHPNEPRWARPSMWAVLALATVLYCWNLSSSGEANSYYSAAVLSGTKSWSAMFYGSLDAGNFITVDKPPVALWLMVVSCRVFGFGTLPMLLPIALSGVASVGVLYSAVRRSFGHRAALAAALVLALTPISAAINRDNNPDPVLVLFMVISAWFCLEAIRSGRLMPLVWSAVATGFAFNTKMLQGYVALPALVLAYALCARPSVGRRVRNLLVAGAALVVSSGWWMGIVALVPTADRPYIGSSSDNTVWDLVIGYNGLGRVLGADSPTGMGGANFGGEPGLLRMANSILGTQISWLIPFALVVLAAGLVLRGRRPLTDTPRAGLLVWGGWMVIHLVVFSFGSGGFHPYYTTALGPGIAGTAGAGGAMLLRAFRARRPKWAPAVLPLAIGASAVWAVVLLRRNSSFHGGLWLLVLVGAVGAVAALFAARAQKAAGASRLRGRLYGAGAGAALIALLAGPAAYAAAPMSDGGVQGVNPTAGPSSGGMGGMGGGPGGMGGGGGRGGFPGGGAAPEGMRAPGDGEGGFPGGTRSEGTPTGESGAPTGGMAGGSGMAGRGGMGGGGMGGADSKMISYLEQHQDGATWLVATSRATSAAQIILQTGKPAIATGGFSGSDPAMTLDRFKLLVQQGKLHYILLGGGMGGGGMGGGGGGRSSSGLESYVTSSCTLVSASEYGSTASTTTTTTQQSSSEQLYRCG</sequence>
<keyword evidence="6 9" id="KW-1133">Transmembrane helix</keyword>
<feature type="transmembrane region" description="Helical" evidence="9">
    <location>
        <begin position="303"/>
        <end position="320"/>
    </location>
</feature>
<evidence type="ECO:0000259" key="11">
    <source>
        <dbReference type="Pfam" id="PF24878"/>
    </source>
</evidence>
<evidence type="ECO:0000256" key="4">
    <source>
        <dbReference type="ARBA" id="ARBA00022679"/>
    </source>
</evidence>
<keyword evidence="3" id="KW-0328">Glycosyltransferase</keyword>
<keyword evidence="2" id="KW-1003">Cell membrane</keyword>
<name>A0A561ESV4_9ACTN</name>
<evidence type="ECO:0000256" key="1">
    <source>
        <dbReference type="ARBA" id="ARBA00004651"/>
    </source>
</evidence>
<feature type="transmembrane region" description="Helical" evidence="9">
    <location>
        <begin position="389"/>
        <end position="407"/>
    </location>
</feature>
<dbReference type="Pfam" id="PF24878">
    <property type="entry name" value="YkcB_C"/>
    <property type="match status" value="1"/>
</dbReference>
<organism evidence="12 13">
    <name type="scientific">Kitasatospora atroaurantiaca</name>
    <dbReference type="NCBI Taxonomy" id="285545"/>
    <lineage>
        <taxon>Bacteria</taxon>
        <taxon>Bacillati</taxon>
        <taxon>Actinomycetota</taxon>
        <taxon>Actinomycetes</taxon>
        <taxon>Kitasatosporales</taxon>
        <taxon>Streptomycetaceae</taxon>
        <taxon>Kitasatospora</taxon>
    </lineage>
</organism>
<dbReference type="GO" id="GO:0009103">
    <property type="term" value="P:lipopolysaccharide biosynthetic process"/>
    <property type="evidence" value="ECO:0007669"/>
    <property type="project" value="UniProtKB-ARBA"/>
</dbReference>
<feature type="transmembrane region" description="Helical" evidence="9">
    <location>
        <begin position="221"/>
        <end position="242"/>
    </location>
</feature>
<feature type="region of interest" description="Disordered" evidence="8">
    <location>
        <begin position="485"/>
        <end position="570"/>
    </location>
</feature>
<dbReference type="PANTHER" id="PTHR33908">
    <property type="entry name" value="MANNOSYLTRANSFERASE YKCB-RELATED"/>
    <property type="match status" value="1"/>
</dbReference>
<reference evidence="12 13" key="1">
    <citation type="submission" date="2019-06" db="EMBL/GenBank/DDBJ databases">
        <title>Sequencing the genomes of 1000 actinobacteria strains.</title>
        <authorList>
            <person name="Klenk H.-P."/>
        </authorList>
    </citation>
    <scope>NUCLEOTIDE SEQUENCE [LARGE SCALE GENOMIC DNA]</scope>
    <source>
        <strain evidence="12 13">DSM 41649</strain>
    </source>
</reference>
<feature type="transmembrane region" description="Helical" evidence="9">
    <location>
        <begin position="92"/>
        <end position="117"/>
    </location>
</feature>
<dbReference type="GO" id="GO:0010041">
    <property type="term" value="P:response to iron(III) ion"/>
    <property type="evidence" value="ECO:0007669"/>
    <property type="project" value="TreeGrafter"/>
</dbReference>